<name>A0A6P2L8M2_BURL3</name>
<dbReference type="Proteomes" id="UP000494174">
    <property type="component" value="Unassembled WGS sequence"/>
</dbReference>
<dbReference type="EMBL" id="CABVPU010000009">
    <property type="protein sequence ID" value="VWB63358.1"/>
    <property type="molecule type" value="Genomic_DNA"/>
</dbReference>
<feature type="transmembrane region" description="Helical" evidence="1">
    <location>
        <begin position="102"/>
        <end position="122"/>
    </location>
</feature>
<reference evidence="2 3" key="1">
    <citation type="submission" date="2019-09" db="EMBL/GenBank/DDBJ databases">
        <authorList>
            <person name="Depoorter E."/>
        </authorList>
    </citation>
    <scope>NUCLEOTIDE SEQUENCE [LARGE SCALE GENOMIC DNA]</scope>
    <source>
        <strain evidence="2">R-15945</strain>
    </source>
</reference>
<keyword evidence="1" id="KW-0472">Membrane</keyword>
<evidence type="ECO:0000256" key="1">
    <source>
        <dbReference type="SAM" id="Phobius"/>
    </source>
</evidence>
<feature type="transmembrane region" description="Helical" evidence="1">
    <location>
        <begin position="128"/>
        <end position="145"/>
    </location>
</feature>
<dbReference type="AlphaFoldDB" id="A0A6P2L8M2"/>
<feature type="transmembrane region" description="Helical" evidence="1">
    <location>
        <begin position="157"/>
        <end position="180"/>
    </location>
</feature>
<evidence type="ECO:0000313" key="3">
    <source>
        <dbReference type="Proteomes" id="UP000494174"/>
    </source>
</evidence>
<protein>
    <submittedName>
        <fullName evidence="2">Uncharacterized protein</fullName>
    </submittedName>
</protein>
<accession>A0A6P2L8M2</accession>
<proteinExistence type="predicted"/>
<keyword evidence="1" id="KW-1133">Transmembrane helix</keyword>
<organism evidence="2 3">
    <name type="scientific">Burkholderia lata (strain ATCC 17760 / DSM 23089 / LMG 22485 / NCIMB 9086 / R18194 / 383)</name>
    <dbReference type="NCBI Taxonomy" id="482957"/>
    <lineage>
        <taxon>Bacteria</taxon>
        <taxon>Pseudomonadati</taxon>
        <taxon>Pseudomonadota</taxon>
        <taxon>Betaproteobacteria</taxon>
        <taxon>Burkholderiales</taxon>
        <taxon>Burkholderiaceae</taxon>
        <taxon>Burkholderia</taxon>
        <taxon>Burkholderia cepacia complex</taxon>
    </lineage>
</organism>
<evidence type="ECO:0000313" key="2">
    <source>
        <dbReference type="EMBL" id="VWB63358.1"/>
    </source>
</evidence>
<keyword evidence="1" id="KW-0812">Transmembrane</keyword>
<gene>
    <name evidence="2" type="ORF">BLA15945_02988</name>
</gene>
<sequence>MRGEIGSLSTVAGAATAARGAPCVPSSAPKGTGERTAVGYPIFATIRHRRCVAQPRRSTAAAGFALSRKWYDWRLDTRSATAGTRHATRQDGAVRHGRRTGLLAVTAWVLLACILIPLAPSAEWPKNVGLAGLGVSIVAGGTFLYRKGGARPLRWRLLGRLLIASIGGMAPGVLTLVGGAPRG</sequence>